<dbReference type="SUPFAM" id="SSF53590">
    <property type="entry name" value="Nucleoside hydrolase"/>
    <property type="match status" value="1"/>
</dbReference>
<keyword evidence="2" id="KW-0326">Glycosidase</keyword>
<reference evidence="4 5" key="1">
    <citation type="journal article" date="2017" name="Genome Announc.">
        <title>Draft Genome Sequence of Agrobacterium tumefaciens Biovar 1 Strain 186, Isolated from Walnut.</title>
        <authorList>
            <person name="Poret-Peterson A.T."/>
            <person name="Bhatnagar S."/>
            <person name="McClean A.E."/>
            <person name="Kluepfel D.A."/>
        </authorList>
    </citation>
    <scope>NUCLEOTIDE SEQUENCE [LARGE SCALE GENOMIC DNA]</scope>
    <source>
        <strain evidence="4 5">186</strain>
    </source>
</reference>
<sequence length="169" mass="17698">MGHIITLSGAWGLGSKTASAEWNVFCDPEAASIVYGAGIPLTMVPIDDALIASVGQLPGPTAKLATELLKSLTTTFYPGVLTPEKTPSHDPCAILAAAYPEIVKTVPARVEIETAPGLNYGRSMVDVAGRTGKPDNCRVVIAFDIAATHRRLVESLGNLARLQETVATS</sequence>
<geneLocation type="plasmid" evidence="5">
    <name>pat</name>
</geneLocation>
<evidence type="ECO:0000313" key="5">
    <source>
        <dbReference type="Proteomes" id="UP000222296"/>
    </source>
</evidence>
<dbReference type="Proteomes" id="UP000222296">
    <property type="component" value="Plasmid pAt"/>
</dbReference>
<dbReference type="Pfam" id="PF01156">
    <property type="entry name" value="IU_nuc_hydro"/>
    <property type="match status" value="1"/>
</dbReference>
<dbReference type="RefSeq" id="WP_099086521.1">
    <property type="nucleotide sequence ID" value="NZ_CP042276.1"/>
</dbReference>
<feature type="domain" description="Inosine/uridine-preferring nucleoside hydrolase" evidence="3">
    <location>
        <begin position="3"/>
        <end position="147"/>
    </location>
</feature>
<name>A0AAP9EAX1_AGRTU</name>
<proteinExistence type="predicted"/>
<dbReference type="GO" id="GO:0006152">
    <property type="term" value="P:purine nucleoside catabolic process"/>
    <property type="evidence" value="ECO:0007669"/>
    <property type="project" value="TreeGrafter"/>
</dbReference>
<dbReference type="InterPro" id="IPR001910">
    <property type="entry name" value="Inosine/uridine_hydrolase_dom"/>
</dbReference>
<dbReference type="PANTHER" id="PTHR12304:SF4">
    <property type="entry name" value="URIDINE NUCLEOSIDASE"/>
    <property type="match status" value="1"/>
</dbReference>
<organism evidence="4 5">
    <name type="scientific">Agrobacterium tumefaciens</name>
    <dbReference type="NCBI Taxonomy" id="358"/>
    <lineage>
        <taxon>Bacteria</taxon>
        <taxon>Pseudomonadati</taxon>
        <taxon>Pseudomonadota</taxon>
        <taxon>Alphaproteobacteria</taxon>
        <taxon>Hyphomicrobiales</taxon>
        <taxon>Rhizobiaceae</taxon>
        <taxon>Rhizobium/Agrobacterium group</taxon>
        <taxon>Agrobacterium</taxon>
        <taxon>Agrobacterium tumefaciens complex</taxon>
    </lineage>
</organism>
<evidence type="ECO:0000259" key="3">
    <source>
        <dbReference type="Pfam" id="PF01156"/>
    </source>
</evidence>
<evidence type="ECO:0000256" key="2">
    <source>
        <dbReference type="ARBA" id="ARBA00023295"/>
    </source>
</evidence>
<protein>
    <recommendedName>
        <fullName evidence="3">Inosine/uridine-preferring nucleoside hydrolase domain-containing protein</fullName>
    </recommendedName>
</protein>
<dbReference type="InterPro" id="IPR036452">
    <property type="entry name" value="Ribo_hydro-like"/>
</dbReference>
<dbReference type="Gene3D" id="3.90.245.10">
    <property type="entry name" value="Ribonucleoside hydrolase-like"/>
    <property type="match status" value="1"/>
</dbReference>
<evidence type="ECO:0000256" key="1">
    <source>
        <dbReference type="ARBA" id="ARBA00022801"/>
    </source>
</evidence>
<dbReference type="EMBL" id="CP042276">
    <property type="protein sequence ID" value="QDY97614.1"/>
    <property type="molecule type" value="Genomic_DNA"/>
</dbReference>
<dbReference type="AlphaFoldDB" id="A0AAP9EAX1"/>
<dbReference type="GO" id="GO:0005829">
    <property type="term" value="C:cytosol"/>
    <property type="evidence" value="ECO:0007669"/>
    <property type="project" value="TreeGrafter"/>
</dbReference>
<accession>A0AAP9EAX1</accession>
<dbReference type="GO" id="GO:0008477">
    <property type="term" value="F:purine nucleosidase activity"/>
    <property type="evidence" value="ECO:0007669"/>
    <property type="project" value="TreeGrafter"/>
</dbReference>
<gene>
    <name evidence="4" type="ORF">CG010_025980</name>
</gene>
<dbReference type="PANTHER" id="PTHR12304">
    <property type="entry name" value="INOSINE-URIDINE PREFERRING NUCLEOSIDE HYDROLASE"/>
    <property type="match status" value="1"/>
</dbReference>
<keyword evidence="1" id="KW-0378">Hydrolase</keyword>
<dbReference type="InterPro" id="IPR023186">
    <property type="entry name" value="IUNH"/>
</dbReference>
<evidence type="ECO:0000313" key="4">
    <source>
        <dbReference type="EMBL" id="QDY97614.1"/>
    </source>
</evidence>
<keyword evidence="4" id="KW-0614">Plasmid</keyword>